<comment type="caution">
    <text evidence="10">The sequence shown here is derived from an EMBL/GenBank/DDBJ whole genome shotgun (WGS) entry which is preliminary data.</text>
</comment>
<dbReference type="Gene3D" id="3.60.20.10">
    <property type="entry name" value="Glutamine Phosphoribosylpyrophosphate, subunit 1, domain 1"/>
    <property type="match status" value="1"/>
</dbReference>
<dbReference type="EC" id="2.4.2.14" evidence="3"/>
<dbReference type="AlphaFoldDB" id="A0A9P8YDP7"/>
<keyword evidence="11" id="KW-1185">Reference proteome</keyword>
<evidence type="ECO:0000256" key="2">
    <source>
        <dbReference type="ARBA" id="ARBA00010138"/>
    </source>
</evidence>
<keyword evidence="7" id="KW-0315">Glutamine amidotransferase</keyword>
<dbReference type="GeneID" id="70179076"/>
<evidence type="ECO:0000256" key="3">
    <source>
        <dbReference type="ARBA" id="ARBA00011941"/>
    </source>
</evidence>
<evidence type="ECO:0000256" key="1">
    <source>
        <dbReference type="ARBA" id="ARBA00005209"/>
    </source>
</evidence>
<evidence type="ECO:0000313" key="10">
    <source>
        <dbReference type="EMBL" id="KAH7037565.1"/>
    </source>
</evidence>
<evidence type="ECO:0000256" key="8">
    <source>
        <dbReference type="SAM" id="MobiDB-lite"/>
    </source>
</evidence>
<evidence type="ECO:0000259" key="9">
    <source>
        <dbReference type="PROSITE" id="PS51278"/>
    </source>
</evidence>
<feature type="domain" description="Glutamine amidotransferase type-2" evidence="9">
    <location>
        <begin position="2"/>
        <end position="248"/>
    </location>
</feature>
<protein>
    <recommendedName>
        <fullName evidence="3">amidophosphoribosyltransferase</fullName>
        <ecNumber evidence="3">2.4.2.14</ecNumber>
    </recommendedName>
</protein>
<dbReference type="Proteomes" id="UP000756346">
    <property type="component" value="Unassembled WGS sequence"/>
</dbReference>
<dbReference type="GO" id="GO:0009113">
    <property type="term" value="P:purine nucleobase biosynthetic process"/>
    <property type="evidence" value="ECO:0007669"/>
    <property type="project" value="InterPro"/>
</dbReference>
<comment type="similarity">
    <text evidence="2">In the C-terminal section; belongs to the purine/pyrimidine phosphoribosyltransferase family.</text>
</comment>
<dbReference type="InterPro" id="IPR017932">
    <property type="entry name" value="GATase_2_dom"/>
</dbReference>
<proteinExistence type="inferred from homology"/>
<name>A0A9P8YDP7_9PEZI</name>
<feature type="compositionally biased region" description="Basic and acidic residues" evidence="8">
    <location>
        <begin position="560"/>
        <end position="593"/>
    </location>
</feature>
<evidence type="ECO:0000256" key="5">
    <source>
        <dbReference type="ARBA" id="ARBA00022679"/>
    </source>
</evidence>
<organism evidence="10 11">
    <name type="scientific">Microdochium trichocladiopsis</name>
    <dbReference type="NCBI Taxonomy" id="1682393"/>
    <lineage>
        <taxon>Eukaryota</taxon>
        <taxon>Fungi</taxon>
        <taxon>Dikarya</taxon>
        <taxon>Ascomycota</taxon>
        <taxon>Pezizomycotina</taxon>
        <taxon>Sordariomycetes</taxon>
        <taxon>Xylariomycetidae</taxon>
        <taxon>Xylariales</taxon>
        <taxon>Microdochiaceae</taxon>
        <taxon>Microdochium</taxon>
    </lineage>
</organism>
<evidence type="ECO:0000256" key="6">
    <source>
        <dbReference type="ARBA" id="ARBA00022755"/>
    </source>
</evidence>
<dbReference type="InterPro" id="IPR035584">
    <property type="entry name" value="PurF_N"/>
</dbReference>
<dbReference type="CDD" id="cd00715">
    <property type="entry name" value="GPATase_N"/>
    <property type="match status" value="1"/>
</dbReference>
<evidence type="ECO:0000256" key="7">
    <source>
        <dbReference type="ARBA" id="ARBA00022962"/>
    </source>
</evidence>
<dbReference type="GO" id="GO:0004044">
    <property type="term" value="F:amidophosphoribosyltransferase activity"/>
    <property type="evidence" value="ECO:0007669"/>
    <property type="project" value="UniProtKB-EC"/>
</dbReference>
<dbReference type="Pfam" id="PF13522">
    <property type="entry name" value="GATase_6"/>
    <property type="match status" value="1"/>
</dbReference>
<dbReference type="GO" id="GO:0006164">
    <property type="term" value="P:purine nucleotide biosynthetic process"/>
    <property type="evidence" value="ECO:0007669"/>
    <property type="project" value="UniProtKB-KW"/>
</dbReference>
<keyword evidence="4" id="KW-0328">Glycosyltransferase</keyword>
<dbReference type="InterPro" id="IPR029057">
    <property type="entry name" value="PRTase-like"/>
</dbReference>
<dbReference type="SUPFAM" id="SSF56235">
    <property type="entry name" value="N-terminal nucleophile aminohydrolases (Ntn hydrolases)"/>
    <property type="match status" value="1"/>
</dbReference>
<feature type="region of interest" description="Disordered" evidence="8">
    <location>
        <begin position="507"/>
        <end position="604"/>
    </location>
</feature>
<reference evidence="10" key="1">
    <citation type="journal article" date="2021" name="Nat. Commun.">
        <title>Genetic determinants of endophytism in the Arabidopsis root mycobiome.</title>
        <authorList>
            <person name="Mesny F."/>
            <person name="Miyauchi S."/>
            <person name="Thiergart T."/>
            <person name="Pickel B."/>
            <person name="Atanasova L."/>
            <person name="Karlsson M."/>
            <person name="Huettel B."/>
            <person name="Barry K.W."/>
            <person name="Haridas S."/>
            <person name="Chen C."/>
            <person name="Bauer D."/>
            <person name="Andreopoulos W."/>
            <person name="Pangilinan J."/>
            <person name="LaButti K."/>
            <person name="Riley R."/>
            <person name="Lipzen A."/>
            <person name="Clum A."/>
            <person name="Drula E."/>
            <person name="Henrissat B."/>
            <person name="Kohler A."/>
            <person name="Grigoriev I.V."/>
            <person name="Martin F.M."/>
            <person name="Hacquard S."/>
        </authorList>
    </citation>
    <scope>NUCLEOTIDE SEQUENCE</scope>
    <source>
        <strain evidence="10">MPI-CAGE-CH-0230</strain>
    </source>
</reference>
<dbReference type="PANTHER" id="PTHR11907">
    <property type="entry name" value="AMIDOPHOSPHORIBOSYLTRANSFERASE"/>
    <property type="match status" value="1"/>
</dbReference>
<dbReference type="InterPro" id="IPR005854">
    <property type="entry name" value="PurF"/>
</dbReference>
<dbReference type="HAMAP" id="MF_01931">
    <property type="entry name" value="PurF"/>
    <property type="match status" value="1"/>
</dbReference>
<dbReference type="RefSeq" id="XP_046016686.1">
    <property type="nucleotide sequence ID" value="XM_046149530.1"/>
</dbReference>
<evidence type="ECO:0000313" key="11">
    <source>
        <dbReference type="Proteomes" id="UP000756346"/>
    </source>
</evidence>
<dbReference type="InterPro" id="IPR029055">
    <property type="entry name" value="Ntn_hydrolases_N"/>
</dbReference>
<dbReference type="PROSITE" id="PS51278">
    <property type="entry name" value="GATASE_TYPE_2"/>
    <property type="match status" value="1"/>
</dbReference>
<feature type="compositionally biased region" description="Low complexity" evidence="8">
    <location>
        <begin position="520"/>
        <end position="535"/>
    </location>
</feature>
<evidence type="ECO:0000256" key="4">
    <source>
        <dbReference type="ARBA" id="ARBA00022676"/>
    </source>
</evidence>
<feature type="compositionally biased region" description="Polar residues" evidence="8">
    <location>
        <begin position="537"/>
        <end position="559"/>
    </location>
</feature>
<dbReference type="InterPro" id="IPR000836">
    <property type="entry name" value="PRTase_dom"/>
</dbReference>
<dbReference type="EMBL" id="JAGTJQ010000002">
    <property type="protein sequence ID" value="KAH7037565.1"/>
    <property type="molecule type" value="Genomic_DNA"/>
</dbReference>
<keyword evidence="5" id="KW-0808">Transferase</keyword>
<dbReference type="Gene3D" id="3.40.50.2020">
    <property type="match status" value="1"/>
</dbReference>
<dbReference type="SUPFAM" id="SSF53271">
    <property type="entry name" value="PRTase-like"/>
    <property type="match status" value="1"/>
</dbReference>
<dbReference type="CDD" id="cd06223">
    <property type="entry name" value="PRTases_typeI"/>
    <property type="match status" value="1"/>
</dbReference>
<accession>A0A9P8YDP7</accession>
<dbReference type="OrthoDB" id="191723at2759"/>
<dbReference type="NCBIfam" id="TIGR01134">
    <property type="entry name" value="purF"/>
    <property type="match status" value="1"/>
</dbReference>
<gene>
    <name evidence="10" type="ORF">B0I36DRAFT_237361</name>
</gene>
<keyword evidence="6" id="KW-0658">Purine biosynthesis</keyword>
<sequence length="604" mass="65543">MCGILGLILGHIGDNPDAPCQTAIDLHEALYFLQHRGQDACGIATCAAGGRIYQAKGNGMAAKVFSDGARLQDLPGSMGIGHLRYPTAGTSASSEAQPFYVNSPYGICMAHNGNLVNAAELRTYLDRVAHRHINTSSDSELMLNIFANELNETKKARVNTEDIFSALSRMYKRCTGGWACTAMIAGFGIFGFRDPYGIRPLLIGERDSRTLPGTKDYMLASESIALRQLGFSNIRDIKPGEAVFIRKSRAPVFKQVHEPLGYTPDIFEYVYFARPDSVLDGINVHDSRQRMGYKLADKIKELLGPEGIKEIDAVIPVPETSNTSAATVAERLGKPYCQGFVKNRYVFRTFIMPGQGARVKGVRRKLSTIPSEFAGRTVLLVDDSIVRGTTSKEIVAMARESGARKVIFSSCAPPITHPHIYGIDLASPKELIASDKDRFAIAKAIDAEEVIYQDLDDLKAACLELSPKDGPTGFEVGVFCGSYVTPVPEGYFEHLSTVRGQKRKFANPAQVASSGPTMVASSSSAAGTGAIGANGDESASAQGTDSFANGSESQNGSHDQTQEEDSRPSSRARHGEQEEVREMQQPRFQEDISMHNIATDGERH</sequence>
<comment type="pathway">
    <text evidence="1">Purine metabolism; IMP biosynthesis via de novo pathway; N(1)-(5-phospho-D-ribosyl)glycinamide from 5-phospho-alpha-D-ribose 1-diphosphate: step 1/2.</text>
</comment>